<evidence type="ECO:0000313" key="3">
    <source>
        <dbReference type="Proteomes" id="UP000614610"/>
    </source>
</evidence>
<dbReference type="OrthoDB" id="5596743at2759"/>
<reference evidence="2" key="1">
    <citation type="submission" date="2019-06" db="EMBL/GenBank/DDBJ databases">
        <authorList>
            <person name="Palmer J.M."/>
        </authorList>
    </citation>
    <scope>NUCLEOTIDE SEQUENCE</scope>
    <source>
        <strain evidence="2">TWF679</strain>
    </source>
</reference>
<sequence>MKSVVFLVATAATSVSASVLLPRAGCNADNCLRGVRATQHGDRGYNDCLSYWRTTYTPSISTEYTTVIIPTTTASTDSITLTTTILDTLTTLTPTTITETIPTTFTETKTLNNGAGGSQINKRNCVVQHGNTIPTYASFCSGTSRYSSACSCLGVSTIFTVTAPTPTTTETITTTSTVTTPTSITIKTESITTTDATVTLPSTTETTVTTGPSETVIAFALQVVGPPQFANQYLRTYEYTGPTAIGLRLTTDRNLASTIYLHPNKENRISIRTTYSPGILWAAALAPPSANSITFRVEAEVEDPSFGPLLCTIGDAPARTFACTNIYEWNTLALWAATGSLGFIENPAAASSGWAVVTLKAIPLL</sequence>
<evidence type="ECO:0000256" key="1">
    <source>
        <dbReference type="SAM" id="SignalP"/>
    </source>
</evidence>
<feature type="signal peptide" evidence="1">
    <location>
        <begin position="1"/>
        <end position="17"/>
    </location>
</feature>
<accession>A0A6G1M0E0</accession>
<name>A0A6G1M0E0_ORBOL</name>
<dbReference type="EMBL" id="WIWT01000112">
    <property type="protein sequence ID" value="KAF3200000.1"/>
    <property type="molecule type" value="Genomic_DNA"/>
</dbReference>
<evidence type="ECO:0008006" key="4">
    <source>
        <dbReference type="Google" id="ProtNLM"/>
    </source>
</evidence>
<evidence type="ECO:0000313" key="2">
    <source>
        <dbReference type="EMBL" id="KAF3200000.1"/>
    </source>
</evidence>
<protein>
    <recommendedName>
        <fullName evidence="4">CBM1 domain-containing protein</fullName>
    </recommendedName>
</protein>
<feature type="chain" id="PRO_5041093833" description="CBM1 domain-containing protein" evidence="1">
    <location>
        <begin position="18"/>
        <end position="365"/>
    </location>
</feature>
<dbReference type="AlphaFoldDB" id="A0A6G1M0E0"/>
<keyword evidence="1" id="KW-0732">Signal</keyword>
<organism evidence="2 3">
    <name type="scientific">Orbilia oligospora</name>
    <name type="common">Nematode-trapping fungus</name>
    <name type="synonym">Arthrobotrys oligospora</name>
    <dbReference type="NCBI Taxonomy" id="2813651"/>
    <lineage>
        <taxon>Eukaryota</taxon>
        <taxon>Fungi</taxon>
        <taxon>Dikarya</taxon>
        <taxon>Ascomycota</taxon>
        <taxon>Pezizomycotina</taxon>
        <taxon>Orbiliomycetes</taxon>
        <taxon>Orbiliales</taxon>
        <taxon>Orbiliaceae</taxon>
        <taxon>Orbilia</taxon>
    </lineage>
</organism>
<gene>
    <name evidence="2" type="ORF">TWF679_001126</name>
</gene>
<dbReference type="Proteomes" id="UP000614610">
    <property type="component" value="Unassembled WGS sequence"/>
</dbReference>
<comment type="caution">
    <text evidence="2">The sequence shown here is derived from an EMBL/GenBank/DDBJ whole genome shotgun (WGS) entry which is preliminary data.</text>
</comment>
<proteinExistence type="predicted"/>